<evidence type="ECO:0000313" key="1">
    <source>
        <dbReference type="EMBL" id="KAJ7014523.1"/>
    </source>
</evidence>
<sequence length="95" mass="10223">METSLDMIALGTFGFSKSMQDGKVEAQGSSRILMSGRQVVVASSLLHASGFFFGYLLKSLIVPCAVSSVCCSIFGSALDGIWNAVWQPIMRINKQ</sequence>
<comment type="caution">
    <text evidence="1">The sequence shown here is derived from an EMBL/GenBank/DDBJ whole genome shotgun (WGS) entry which is preliminary data.</text>
</comment>
<dbReference type="Proteomes" id="UP001164929">
    <property type="component" value="Chromosome 1"/>
</dbReference>
<name>A0AAD6RT78_9ROSI</name>
<accession>A0AAD6RT78</accession>
<organism evidence="1 2">
    <name type="scientific">Populus alba x Populus x berolinensis</name>
    <dbReference type="NCBI Taxonomy" id="444605"/>
    <lineage>
        <taxon>Eukaryota</taxon>
        <taxon>Viridiplantae</taxon>
        <taxon>Streptophyta</taxon>
        <taxon>Embryophyta</taxon>
        <taxon>Tracheophyta</taxon>
        <taxon>Spermatophyta</taxon>
        <taxon>Magnoliopsida</taxon>
        <taxon>eudicotyledons</taxon>
        <taxon>Gunneridae</taxon>
        <taxon>Pentapetalae</taxon>
        <taxon>rosids</taxon>
        <taxon>fabids</taxon>
        <taxon>Malpighiales</taxon>
        <taxon>Salicaceae</taxon>
        <taxon>Saliceae</taxon>
        <taxon>Populus</taxon>
    </lineage>
</organism>
<protein>
    <submittedName>
        <fullName evidence="1">Uncharacterized protein</fullName>
    </submittedName>
</protein>
<proteinExistence type="predicted"/>
<reference evidence="1 2" key="1">
    <citation type="journal article" date="2023" name="Mol. Ecol. Resour.">
        <title>Chromosome-level genome assembly of a triploid poplar Populus alba 'Berolinensis'.</title>
        <authorList>
            <person name="Chen S."/>
            <person name="Yu Y."/>
            <person name="Wang X."/>
            <person name="Wang S."/>
            <person name="Zhang T."/>
            <person name="Zhou Y."/>
            <person name="He R."/>
            <person name="Meng N."/>
            <person name="Wang Y."/>
            <person name="Liu W."/>
            <person name="Liu Z."/>
            <person name="Liu J."/>
            <person name="Guo Q."/>
            <person name="Huang H."/>
            <person name="Sederoff R.R."/>
            <person name="Wang G."/>
            <person name="Qu G."/>
            <person name="Chen S."/>
        </authorList>
    </citation>
    <scope>NUCLEOTIDE SEQUENCE [LARGE SCALE GENOMIC DNA]</scope>
    <source>
        <strain evidence="1">SC-2020</strain>
    </source>
</reference>
<evidence type="ECO:0000313" key="2">
    <source>
        <dbReference type="Proteomes" id="UP001164929"/>
    </source>
</evidence>
<gene>
    <name evidence="1" type="ORF">NC653_003977</name>
</gene>
<dbReference type="EMBL" id="JAQIZT010000001">
    <property type="protein sequence ID" value="KAJ7014523.1"/>
    <property type="molecule type" value="Genomic_DNA"/>
</dbReference>
<dbReference type="AlphaFoldDB" id="A0AAD6RT78"/>
<keyword evidence="2" id="KW-1185">Reference proteome</keyword>